<reference evidence="2" key="1">
    <citation type="submission" date="2019-10" db="EMBL/GenBank/DDBJ databases">
        <authorList>
            <consortium name="DOE Joint Genome Institute"/>
            <person name="Kuo A."/>
            <person name="Miyauchi S."/>
            <person name="Kiss E."/>
            <person name="Drula E."/>
            <person name="Kohler A."/>
            <person name="Sanchez-Garcia M."/>
            <person name="Andreopoulos B."/>
            <person name="Barry K.W."/>
            <person name="Bonito G."/>
            <person name="Buee M."/>
            <person name="Carver A."/>
            <person name="Chen C."/>
            <person name="Cichocki N."/>
            <person name="Clum A."/>
            <person name="Culley D."/>
            <person name="Crous P.W."/>
            <person name="Fauchery L."/>
            <person name="Girlanda M."/>
            <person name="Hayes R."/>
            <person name="Keri Z."/>
            <person name="LaButti K."/>
            <person name="Lipzen A."/>
            <person name="Lombard V."/>
            <person name="Magnuson J."/>
            <person name="Maillard F."/>
            <person name="Morin E."/>
            <person name="Murat C."/>
            <person name="Nolan M."/>
            <person name="Ohm R."/>
            <person name="Pangilinan J."/>
            <person name="Pereira M."/>
            <person name="Perotto S."/>
            <person name="Peter M."/>
            <person name="Riley R."/>
            <person name="Sitrit Y."/>
            <person name="Stielow B."/>
            <person name="Szollosi G."/>
            <person name="Zifcakova L."/>
            <person name="Stursova M."/>
            <person name="Spatafora J.W."/>
            <person name="Tedersoo L."/>
            <person name="Vaario L.-M."/>
            <person name="Yamada A."/>
            <person name="Yan M."/>
            <person name="Wang P."/>
            <person name="Xu J."/>
            <person name="Bruns T."/>
            <person name="Baldrian P."/>
            <person name="Vilgalys R."/>
            <person name="Henrissat B."/>
            <person name="Grigoriev I.V."/>
            <person name="Hibbett D."/>
            <person name="Nagy L.G."/>
            <person name="Martin F.M."/>
        </authorList>
    </citation>
    <scope>NUCLEOTIDE SEQUENCE</scope>
    <source>
        <strain evidence="2">Prilba</strain>
    </source>
</reference>
<dbReference type="Pfam" id="PF13302">
    <property type="entry name" value="Acetyltransf_3"/>
    <property type="match status" value="1"/>
</dbReference>
<dbReference type="EMBL" id="WHVB01000012">
    <property type="protein sequence ID" value="KAF8478025.1"/>
    <property type="molecule type" value="Genomic_DNA"/>
</dbReference>
<dbReference type="InterPro" id="IPR051531">
    <property type="entry name" value="N-acetyltransferase"/>
</dbReference>
<dbReference type="OrthoDB" id="630895at2759"/>
<dbReference type="Proteomes" id="UP000759537">
    <property type="component" value="Unassembled WGS sequence"/>
</dbReference>
<dbReference type="SUPFAM" id="SSF55729">
    <property type="entry name" value="Acyl-CoA N-acyltransferases (Nat)"/>
    <property type="match status" value="1"/>
</dbReference>
<name>A0A9P5T6X7_9AGAM</name>
<protein>
    <submittedName>
        <fullName evidence="2">Acyl-CoA N-acyltransferase</fullName>
    </submittedName>
</protein>
<comment type="caution">
    <text evidence="2">The sequence shown here is derived from an EMBL/GenBank/DDBJ whole genome shotgun (WGS) entry which is preliminary data.</text>
</comment>
<dbReference type="GO" id="GO:0016747">
    <property type="term" value="F:acyltransferase activity, transferring groups other than amino-acyl groups"/>
    <property type="evidence" value="ECO:0007669"/>
    <property type="project" value="InterPro"/>
</dbReference>
<dbReference type="AlphaFoldDB" id="A0A9P5T6X7"/>
<evidence type="ECO:0000259" key="1">
    <source>
        <dbReference type="PROSITE" id="PS51186"/>
    </source>
</evidence>
<dbReference type="InterPro" id="IPR016181">
    <property type="entry name" value="Acyl_CoA_acyltransferase"/>
</dbReference>
<evidence type="ECO:0000313" key="2">
    <source>
        <dbReference type="EMBL" id="KAF8478025.1"/>
    </source>
</evidence>
<dbReference type="PANTHER" id="PTHR43792">
    <property type="entry name" value="GNAT FAMILY, PUTATIVE (AFU_ORTHOLOGUE AFUA_3G00765)-RELATED-RELATED"/>
    <property type="match status" value="1"/>
</dbReference>
<reference evidence="2" key="2">
    <citation type="journal article" date="2020" name="Nat. Commun.">
        <title>Large-scale genome sequencing of mycorrhizal fungi provides insights into the early evolution of symbiotic traits.</title>
        <authorList>
            <person name="Miyauchi S."/>
            <person name="Kiss E."/>
            <person name="Kuo A."/>
            <person name="Drula E."/>
            <person name="Kohler A."/>
            <person name="Sanchez-Garcia M."/>
            <person name="Morin E."/>
            <person name="Andreopoulos B."/>
            <person name="Barry K.W."/>
            <person name="Bonito G."/>
            <person name="Buee M."/>
            <person name="Carver A."/>
            <person name="Chen C."/>
            <person name="Cichocki N."/>
            <person name="Clum A."/>
            <person name="Culley D."/>
            <person name="Crous P.W."/>
            <person name="Fauchery L."/>
            <person name="Girlanda M."/>
            <person name="Hayes R.D."/>
            <person name="Keri Z."/>
            <person name="LaButti K."/>
            <person name="Lipzen A."/>
            <person name="Lombard V."/>
            <person name="Magnuson J."/>
            <person name="Maillard F."/>
            <person name="Murat C."/>
            <person name="Nolan M."/>
            <person name="Ohm R.A."/>
            <person name="Pangilinan J."/>
            <person name="Pereira M.F."/>
            <person name="Perotto S."/>
            <person name="Peter M."/>
            <person name="Pfister S."/>
            <person name="Riley R."/>
            <person name="Sitrit Y."/>
            <person name="Stielow J.B."/>
            <person name="Szollosi G."/>
            <person name="Zifcakova L."/>
            <person name="Stursova M."/>
            <person name="Spatafora J.W."/>
            <person name="Tedersoo L."/>
            <person name="Vaario L.M."/>
            <person name="Yamada A."/>
            <person name="Yan M."/>
            <person name="Wang P."/>
            <person name="Xu J."/>
            <person name="Bruns T."/>
            <person name="Baldrian P."/>
            <person name="Vilgalys R."/>
            <person name="Dunand C."/>
            <person name="Henrissat B."/>
            <person name="Grigoriev I.V."/>
            <person name="Hibbett D."/>
            <person name="Nagy L.G."/>
            <person name="Martin F.M."/>
        </authorList>
    </citation>
    <scope>NUCLEOTIDE SEQUENCE</scope>
    <source>
        <strain evidence="2">Prilba</strain>
    </source>
</reference>
<gene>
    <name evidence="2" type="ORF">DFH94DRAFT_854732</name>
</gene>
<sequence>MNVPTSPYSRWETSRTILRRYAPTDEREFLTLWGDPIVQRWSFVEDLSPTRTEQFLKKTIELTAKGSIFFLVVEDKERHEFLGHISLNFKPPPERDAAVGIALKARYRGRGFGTELMHWLITYGFHELGLRRISLTVLEDNIPAVRMYKKIGFIDEGRRREGGRSNGQPRIFICMGIVREEWDIQRGRKRVFP</sequence>
<organism evidence="2 3">
    <name type="scientific">Russula ochroleuca</name>
    <dbReference type="NCBI Taxonomy" id="152965"/>
    <lineage>
        <taxon>Eukaryota</taxon>
        <taxon>Fungi</taxon>
        <taxon>Dikarya</taxon>
        <taxon>Basidiomycota</taxon>
        <taxon>Agaricomycotina</taxon>
        <taxon>Agaricomycetes</taxon>
        <taxon>Russulales</taxon>
        <taxon>Russulaceae</taxon>
        <taxon>Russula</taxon>
    </lineage>
</organism>
<dbReference type="InterPro" id="IPR000182">
    <property type="entry name" value="GNAT_dom"/>
</dbReference>
<dbReference type="PROSITE" id="PS51186">
    <property type="entry name" value="GNAT"/>
    <property type="match status" value="1"/>
</dbReference>
<dbReference type="Gene3D" id="3.40.630.30">
    <property type="match status" value="1"/>
</dbReference>
<proteinExistence type="predicted"/>
<keyword evidence="3" id="KW-1185">Reference proteome</keyword>
<feature type="domain" description="N-acetyltransferase" evidence="1">
    <location>
        <begin position="27"/>
        <end position="180"/>
    </location>
</feature>
<accession>A0A9P5T6X7</accession>
<dbReference type="CDD" id="cd04301">
    <property type="entry name" value="NAT_SF"/>
    <property type="match status" value="1"/>
</dbReference>
<evidence type="ECO:0000313" key="3">
    <source>
        <dbReference type="Proteomes" id="UP000759537"/>
    </source>
</evidence>